<keyword evidence="5 6" id="KW-0472">Membrane</keyword>
<dbReference type="STRING" id="1855383.SAMN05216548_12030"/>
<feature type="transmembrane region" description="Helical" evidence="6">
    <location>
        <begin position="319"/>
        <end position="343"/>
    </location>
</feature>
<reference evidence="7 8" key="1">
    <citation type="submission" date="2016-10" db="EMBL/GenBank/DDBJ databases">
        <authorList>
            <person name="de Groot N.N."/>
        </authorList>
    </citation>
    <scope>NUCLEOTIDE SEQUENCE [LARGE SCALE GENOMIC DNA]</scope>
    <source>
        <strain evidence="7 8">A52C2</strain>
    </source>
</reference>
<feature type="transmembrane region" description="Helical" evidence="6">
    <location>
        <begin position="274"/>
        <end position="298"/>
    </location>
</feature>
<feature type="transmembrane region" description="Helical" evidence="6">
    <location>
        <begin position="175"/>
        <end position="194"/>
    </location>
</feature>
<keyword evidence="3 6" id="KW-0812">Transmembrane</keyword>
<gene>
    <name evidence="7" type="ORF">SAMN05216548_12030</name>
</gene>
<dbReference type="PANTHER" id="PTHR30250">
    <property type="entry name" value="PST FAMILY PREDICTED COLANIC ACID TRANSPORTER"/>
    <property type="match status" value="1"/>
</dbReference>
<feature type="transmembrane region" description="Helical" evidence="6">
    <location>
        <begin position="382"/>
        <end position="402"/>
    </location>
</feature>
<protein>
    <submittedName>
        <fullName evidence="7">Membrane protein involved in the export of O-antigen and teichoic acid</fullName>
    </submittedName>
</protein>
<evidence type="ECO:0000256" key="5">
    <source>
        <dbReference type="ARBA" id="ARBA00023136"/>
    </source>
</evidence>
<feature type="transmembrane region" description="Helical" evidence="6">
    <location>
        <begin position="349"/>
        <end position="370"/>
    </location>
</feature>
<sequence length="461" mass="48518">MSLDGEANPGAGFWRPFRGAGSLIVTVVATRTPLASAIRTVVTRATVLSINLGTGILIARSLGPEGRGQLAAIGLGVGFFASLLSFGLPSSIVFNIKRHPEERPALLAAVFLMALALGLIAIPPGLALIPHWLGSYPPEIRWAARLFMFQAPMILLVPVCHAALEASGEFTLSNLAWFASPALSLVFLGLLALLETNVTPLRVALAVVAGGVLPLGWMFVLLWRYRPSLSGLRSAARHLAGYGSRAYAIDLVVALAGQVDQILVVGMLTSRGAGSYVVAVSVTRVLAVVQASVATVLFPFASGRSTEEAVAAVALATRWVLIFTAFGCAFLFAVGPALLVLVYGPDFTAAASLLRILLVEALLSSMVAILAQSFMALARPGWVAVSQLAGVALEVPLMLILIPRFGLAGAGTALLIASALRLILILASYPLVLRVPVPRLWLGSDDVTMLREALISLRERR</sequence>
<keyword evidence="8" id="KW-1185">Reference proteome</keyword>
<evidence type="ECO:0000313" key="8">
    <source>
        <dbReference type="Proteomes" id="UP000199647"/>
    </source>
</evidence>
<evidence type="ECO:0000256" key="2">
    <source>
        <dbReference type="ARBA" id="ARBA00022475"/>
    </source>
</evidence>
<dbReference type="InterPro" id="IPR050833">
    <property type="entry name" value="Poly_Biosynth_Transport"/>
</dbReference>
<accession>A0A1H9PHS1</accession>
<evidence type="ECO:0000313" key="7">
    <source>
        <dbReference type="EMBL" id="SER47687.1"/>
    </source>
</evidence>
<feature type="transmembrane region" description="Helical" evidence="6">
    <location>
        <begin position="71"/>
        <end position="94"/>
    </location>
</feature>
<comment type="subcellular location">
    <subcellularLocation>
        <location evidence="1">Cell membrane</location>
        <topology evidence="1">Multi-pass membrane protein</topology>
    </subcellularLocation>
</comment>
<keyword evidence="2" id="KW-1003">Cell membrane</keyword>
<organism evidence="7 8">
    <name type="scientific">Faunimonas pinastri</name>
    <dbReference type="NCBI Taxonomy" id="1855383"/>
    <lineage>
        <taxon>Bacteria</taxon>
        <taxon>Pseudomonadati</taxon>
        <taxon>Pseudomonadota</taxon>
        <taxon>Alphaproteobacteria</taxon>
        <taxon>Hyphomicrobiales</taxon>
        <taxon>Afifellaceae</taxon>
        <taxon>Faunimonas</taxon>
    </lineage>
</organism>
<feature type="transmembrane region" description="Helical" evidence="6">
    <location>
        <begin position="246"/>
        <end position="268"/>
    </location>
</feature>
<dbReference type="Proteomes" id="UP000199647">
    <property type="component" value="Unassembled WGS sequence"/>
</dbReference>
<dbReference type="AlphaFoldDB" id="A0A1H9PHS1"/>
<dbReference type="OrthoDB" id="8482265at2"/>
<feature type="transmembrane region" description="Helical" evidence="6">
    <location>
        <begin position="142"/>
        <end position="163"/>
    </location>
</feature>
<name>A0A1H9PHS1_9HYPH</name>
<feature type="transmembrane region" description="Helical" evidence="6">
    <location>
        <begin position="200"/>
        <end position="225"/>
    </location>
</feature>
<dbReference type="GO" id="GO:0005886">
    <property type="term" value="C:plasma membrane"/>
    <property type="evidence" value="ECO:0007669"/>
    <property type="project" value="UniProtKB-SubCell"/>
</dbReference>
<dbReference type="PANTHER" id="PTHR30250:SF11">
    <property type="entry name" value="O-ANTIGEN TRANSPORTER-RELATED"/>
    <property type="match status" value="1"/>
</dbReference>
<evidence type="ECO:0000256" key="1">
    <source>
        <dbReference type="ARBA" id="ARBA00004651"/>
    </source>
</evidence>
<evidence type="ECO:0000256" key="6">
    <source>
        <dbReference type="SAM" id="Phobius"/>
    </source>
</evidence>
<evidence type="ECO:0000256" key="4">
    <source>
        <dbReference type="ARBA" id="ARBA00022989"/>
    </source>
</evidence>
<evidence type="ECO:0000256" key="3">
    <source>
        <dbReference type="ARBA" id="ARBA00022692"/>
    </source>
</evidence>
<feature type="transmembrane region" description="Helical" evidence="6">
    <location>
        <begin position="106"/>
        <end position="130"/>
    </location>
</feature>
<feature type="transmembrane region" description="Helical" evidence="6">
    <location>
        <begin position="408"/>
        <end position="432"/>
    </location>
</feature>
<keyword evidence="4 6" id="KW-1133">Transmembrane helix</keyword>
<dbReference type="Pfam" id="PF13440">
    <property type="entry name" value="Polysacc_synt_3"/>
    <property type="match status" value="1"/>
</dbReference>
<dbReference type="EMBL" id="FOFG01000020">
    <property type="protein sequence ID" value="SER47687.1"/>
    <property type="molecule type" value="Genomic_DNA"/>
</dbReference>
<proteinExistence type="predicted"/>
<dbReference type="RefSeq" id="WP_092499491.1">
    <property type="nucleotide sequence ID" value="NZ_FOFG01000020.1"/>
</dbReference>